<accession>A0A840GHR3</accession>
<gene>
    <name evidence="1" type="ORF">GGD90_002408</name>
</gene>
<evidence type="ECO:0000313" key="1">
    <source>
        <dbReference type="EMBL" id="MBB4248022.1"/>
    </source>
</evidence>
<keyword evidence="2" id="KW-1185">Reference proteome</keyword>
<dbReference type="AlphaFoldDB" id="A0A840GHR3"/>
<reference evidence="1 2" key="1">
    <citation type="submission" date="2020-08" db="EMBL/GenBank/DDBJ databases">
        <title>Genome sequencing of Purple Non-Sulfur Bacteria from various extreme environments.</title>
        <authorList>
            <person name="Mayer M."/>
        </authorList>
    </citation>
    <scope>NUCLEOTIDE SEQUENCE [LARGE SCALE GENOMIC DNA]</scope>
    <source>
        <strain evidence="1 2">2761</strain>
    </source>
</reference>
<proteinExistence type="predicted"/>
<name>A0A840GHR3_RHOTE</name>
<sequence>MRPCVTRKDNTHYSRQAVLVEPYSREGIRHVPLTALTFEIEHQCSLLHTIYIIYDSVRRNSCADLLKPKETQ</sequence>
<dbReference type="EMBL" id="JACIGE010000008">
    <property type="protein sequence ID" value="MBB4248022.1"/>
    <property type="molecule type" value="Genomic_DNA"/>
</dbReference>
<comment type="caution">
    <text evidence="1">The sequence shown here is derived from an EMBL/GenBank/DDBJ whole genome shotgun (WGS) entry which is preliminary data.</text>
</comment>
<evidence type="ECO:0000313" key="2">
    <source>
        <dbReference type="Proteomes" id="UP000587070"/>
    </source>
</evidence>
<dbReference type="Proteomes" id="UP000587070">
    <property type="component" value="Unassembled WGS sequence"/>
</dbReference>
<protein>
    <submittedName>
        <fullName evidence="1">Uncharacterized protein</fullName>
    </submittedName>
</protein>
<organism evidence="1 2">
    <name type="scientific">Rhodocyclus tenuis</name>
    <name type="common">Rhodospirillum tenue</name>
    <dbReference type="NCBI Taxonomy" id="1066"/>
    <lineage>
        <taxon>Bacteria</taxon>
        <taxon>Pseudomonadati</taxon>
        <taxon>Pseudomonadota</taxon>
        <taxon>Betaproteobacteria</taxon>
        <taxon>Rhodocyclales</taxon>
        <taxon>Rhodocyclaceae</taxon>
        <taxon>Rhodocyclus</taxon>
    </lineage>
</organism>